<feature type="region of interest" description="Disordered" evidence="1">
    <location>
        <begin position="485"/>
        <end position="504"/>
    </location>
</feature>
<dbReference type="SUPFAM" id="SSF52047">
    <property type="entry name" value="RNI-like"/>
    <property type="match status" value="1"/>
</dbReference>
<dbReference type="OrthoDB" id="2315604at2759"/>
<dbReference type="InterPro" id="IPR032675">
    <property type="entry name" value="LRR_dom_sf"/>
</dbReference>
<dbReference type="Gene3D" id="3.80.10.10">
    <property type="entry name" value="Ribonuclease Inhibitor"/>
    <property type="match status" value="1"/>
</dbReference>
<dbReference type="Proteomes" id="UP000823405">
    <property type="component" value="Unassembled WGS sequence"/>
</dbReference>
<keyword evidence="3" id="KW-1185">Reference proteome</keyword>
<comment type="caution">
    <text evidence="2">The sequence shown here is derived from an EMBL/GenBank/DDBJ whole genome shotgun (WGS) entry which is preliminary data.</text>
</comment>
<sequence length="593" mass="66104">MQGSETSVSCIGLEDSLLFPLRQGNSPIRLQEIELSGPFDPDMIPSLLPSLAFLTKLTLRLTGIHSLQMSMVLGSCDSLQDLFMSSDERMILPGPWVPPHFPPHHPGFLLRSLVLMNAQFQQRELESLLATTPRLKRLKIVNPIEGIFDNSGIGDVNHNPVLLVRSIKALSLNLEQCYFPHRFDTIASQTSLDICPTSPELVICLGHYSSFGNLSSLIPNPPNVVTTLEIVGRNNFYDGTSSKPLHQYLCSSPHLLHLKAPYVGFRVDHMDICGRVDHSSLLGTQRTATMKGMLASITTTALEYTPGIWACRDLKTLHLRILGPLDGCGYTEVRRAGCSRVVYGYISRVCPNLRDLYLASGDGYDSRLSGGCLGVQMSGGLCKLGRLQDLERLRIETRKAMPILPQDVEWIVEAGRTMEKKQERRRALAQWSTVVDMVQSAQDVHLKDKKDGLSWKGVEAWRMRRTLEHLGSLVDVRMAFEEMDGLEEEEKGKSPKEQGQQEQKFRMGEQTIMIEAQWDGKIYYHRMNEILDAFPTATGFEIDGDALDFLTKDNGDLCIPPIIGHFPNRIIDVVPGAPQGSSVKPRGPQAVMS</sequence>
<reference evidence="2" key="1">
    <citation type="journal article" date="2020" name="Fungal Divers.">
        <title>Resolving the Mortierellaceae phylogeny through synthesis of multi-gene phylogenetics and phylogenomics.</title>
        <authorList>
            <person name="Vandepol N."/>
            <person name="Liber J."/>
            <person name="Desiro A."/>
            <person name="Na H."/>
            <person name="Kennedy M."/>
            <person name="Barry K."/>
            <person name="Grigoriev I.V."/>
            <person name="Miller A.N."/>
            <person name="O'Donnell K."/>
            <person name="Stajich J.E."/>
            <person name="Bonito G."/>
        </authorList>
    </citation>
    <scope>NUCLEOTIDE SEQUENCE</scope>
    <source>
        <strain evidence="2">NVP60</strain>
    </source>
</reference>
<organism evidence="2 3">
    <name type="scientific">Linnemannia gamsii</name>
    <dbReference type="NCBI Taxonomy" id="64522"/>
    <lineage>
        <taxon>Eukaryota</taxon>
        <taxon>Fungi</taxon>
        <taxon>Fungi incertae sedis</taxon>
        <taxon>Mucoromycota</taxon>
        <taxon>Mortierellomycotina</taxon>
        <taxon>Mortierellomycetes</taxon>
        <taxon>Mortierellales</taxon>
        <taxon>Mortierellaceae</taxon>
        <taxon>Linnemannia</taxon>
    </lineage>
</organism>
<name>A0A9P6RKK4_9FUNG</name>
<dbReference type="AlphaFoldDB" id="A0A9P6RKK4"/>
<evidence type="ECO:0000256" key="1">
    <source>
        <dbReference type="SAM" id="MobiDB-lite"/>
    </source>
</evidence>
<dbReference type="EMBL" id="JAAAIN010000127">
    <property type="protein sequence ID" value="KAG0319839.1"/>
    <property type="molecule type" value="Genomic_DNA"/>
</dbReference>
<evidence type="ECO:0000313" key="3">
    <source>
        <dbReference type="Proteomes" id="UP000823405"/>
    </source>
</evidence>
<proteinExistence type="predicted"/>
<evidence type="ECO:0000313" key="2">
    <source>
        <dbReference type="EMBL" id="KAG0319839.1"/>
    </source>
</evidence>
<protein>
    <submittedName>
        <fullName evidence="2">Uncharacterized protein</fullName>
    </submittedName>
</protein>
<gene>
    <name evidence="2" type="ORF">BGZ97_001328</name>
</gene>
<accession>A0A9P6RKK4</accession>